<reference evidence="1 2" key="1">
    <citation type="submission" date="2014-11" db="EMBL/GenBank/DDBJ databases">
        <authorList>
            <person name="Fedida A."/>
            <person name="Lindell D."/>
        </authorList>
    </citation>
    <scope>NUCLEOTIDE SEQUENCE [LARGE SCALE GENOMIC DNA]</scope>
</reference>
<sequence length="276" mass="31579">MYRQPNSINSMRELIGSGNKSPARSNLFQVAIDPPPVMSSIGGLFHSKDVTGIEFLDKLLGLVGIEDQSTMKRYREHVEMMNFYADTVSIPGRRITVGTVRDVGAMRRFATDTTFSEMQVSFLLPKDMYHREYFERWMNYTASDSENRVGFYDQYTSKVRIIKWELASNYVGKRKQRQDNGEHATAKQRFNGVSACWTMYGAFPFDMSAITLNNGPTDLIKLDISFYYERYRMDTPNNAKMFKGAIEDVVIDMENTRVLDALSIDTGLNNFVGFGL</sequence>
<name>A0A0C5AE21_9CAUD</name>
<protein>
    <submittedName>
        <fullName evidence="1">Uncharacterized protein</fullName>
    </submittedName>
</protein>
<keyword evidence="2" id="KW-1185">Reference proteome</keyword>
<organism evidence="1 2">
    <name type="scientific">Cyanophage P-TIM40</name>
    <dbReference type="NCBI Taxonomy" id="1589733"/>
    <lineage>
        <taxon>Viruses</taxon>
        <taxon>Duplodnaviria</taxon>
        <taxon>Heunggongvirae</taxon>
        <taxon>Uroviricota</taxon>
        <taxon>Caudoviricetes</taxon>
        <taxon>Pantevenvirales</taxon>
        <taxon>Kyanoviridae</taxon>
        <taxon>Libanvirus</taxon>
        <taxon>Libanvirus ptim40</taxon>
    </lineage>
</organism>
<proteinExistence type="predicted"/>
<evidence type="ECO:0000313" key="2">
    <source>
        <dbReference type="Proteomes" id="UP000032135"/>
    </source>
</evidence>
<dbReference type="Proteomes" id="UP000032135">
    <property type="component" value="Segment"/>
</dbReference>
<dbReference type="EMBL" id="KP211958">
    <property type="protein sequence ID" value="AJK27444.1"/>
    <property type="molecule type" value="Genomic_DNA"/>
</dbReference>
<gene>
    <name evidence="1" type="ORF">PTIM40_17</name>
</gene>
<dbReference type="KEGG" id="vg:26516562"/>
<evidence type="ECO:0000313" key="1">
    <source>
        <dbReference type="EMBL" id="AJK27444.1"/>
    </source>
</evidence>
<dbReference type="OrthoDB" id="22471at10239"/>
<dbReference type="RefSeq" id="YP_009188092.1">
    <property type="nucleotide sequence ID" value="NC_028663.1"/>
</dbReference>
<dbReference type="GeneID" id="26516562"/>
<accession>A0A0C5AE21</accession>